<dbReference type="InterPro" id="IPR036186">
    <property type="entry name" value="Serpin_sf"/>
</dbReference>
<dbReference type="Proteomes" id="UP000659654">
    <property type="component" value="Unassembled WGS sequence"/>
</dbReference>
<dbReference type="SUPFAM" id="SSF56574">
    <property type="entry name" value="Serpins"/>
    <property type="match status" value="1"/>
</dbReference>
<dbReference type="OrthoDB" id="9518664at2759"/>
<feature type="domain" description="Serpin" evidence="4">
    <location>
        <begin position="28"/>
        <end position="372"/>
    </location>
</feature>
<dbReference type="GO" id="GO:0005615">
    <property type="term" value="C:extracellular space"/>
    <property type="evidence" value="ECO:0007669"/>
    <property type="project" value="InterPro"/>
</dbReference>
<dbReference type="Proteomes" id="UP000582659">
    <property type="component" value="Unassembled WGS sequence"/>
</dbReference>
<name>A0A1I7SWV8_BURXY</name>
<evidence type="ECO:0000313" key="5">
    <source>
        <dbReference type="EMBL" id="CAD5216640.1"/>
    </source>
</evidence>
<dbReference type="CDD" id="cd00172">
    <property type="entry name" value="serpin"/>
    <property type="match status" value="1"/>
</dbReference>
<feature type="signal peptide" evidence="3">
    <location>
        <begin position="1"/>
        <end position="20"/>
    </location>
</feature>
<sequence>MTRRIVLVATFVFFYGFVTSEPLYEYEIGLLQKTLDKNSQDNVVISGFSILNGLELVYRDAQGQTRQEFLDLIGKGSSSTLVSQKTRALQQLDGRNLTLKLANKAYISAKITIKKEHTRDSRDDLIEQLNFEDSKRSTDLINGFVNFTTNGLIDKIVTQDDVNSNTNLVMVNALYFTGEFASKFNKNKTKNLVFYPKAGVDKEVPTMYKKAPFPYKSTAEADVVHVLYKGNARLVLVVPKEKFGLDKLVKELDSEKLKGYLNGLESRGIELFLPKFSISFEDDVREQLQSLGLKKGFSPEADFGGLTDQKVPIDKVNHKVVFKTDEDGTVAGASTAVVSSRSFSPVVNADHPFLFFVVADDEIIFSGTLRDIE</sequence>
<evidence type="ECO:0000313" key="8">
    <source>
        <dbReference type="Proteomes" id="UP000659654"/>
    </source>
</evidence>
<protein>
    <submittedName>
        <fullName evidence="5">(pine wood nematode) hypothetical protein</fullName>
    </submittedName>
    <submittedName>
        <fullName evidence="9">SERPIN domain-containing protein</fullName>
    </submittedName>
</protein>
<dbReference type="Pfam" id="PF00079">
    <property type="entry name" value="Serpin"/>
    <property type="match status" value="1"/>
</dbReference>
<dbReference type="InterPro" id="IPR000215">
    <property type="entry name" value="Serpin_fam"/>
</dbReference>
<evidence type="ECO:0000256" key="3">
    <source>
        <dbReference type="SAM" id="SignalP"/>
    </source>
</evidence>
<dbReference type="EMBL" id="CAJFDI010000002">
    <property type="protein sequence ID" value="CAD5216640.1"/>
    <property type="molecule type" value="Genomic_DNA"/>
</dbReference>
<evidence type="ECO:0000259" key="4">
    <source>
        <dbReference type="SMART" id="SM00093"/>
    </source>
</evidence>
<dbReference type="EMBL" id="CAJFCV020000002">
    <property type="protein sequence ID" value="CAG9099988.1"/>
    <property type="molecule type" value="Genomic_DNA"/>
</dbReference>
<keyword evidence="3" id="KW-0732">Signal</keyword>
<dbReference type="InterPro" id="IPR042178">
    <property type="entry name" value="Serpin_sf_1"/>
</dbReference>
<evidence type="ECO:0000256" key="1">
    <source>
        <dbReference type="ARBA" id="ARBA00009500"/>
    </source>
</evidence>
<dbReference type="InterPro" id="IPR023795">
    <property type="entry name" value="Serpin_CS"/>
</dbReference>
<dbReference type="SMR" id="A0A1I7SWV8"/>
<proteinExistence type="inferred from homology"/>
<gene>
    <name evidence="5" type="ORF">BXYJ_LOCUS4636</name>
</gene>
<dbReference type="PROSITE" id="PS00284">
    <property type="entry name" value="SERPIN"/>
    <property type="match status" value="1"/>
</dbReference>
<reference evidence="6" key="2">
    <citation type="submission" date="2020-08" db="EMBL/GenBank/DDBJ databases">
        <authorList>
            <person name="Kikuchi T."/>
        </authorList>
    </citation>
    <scope>NUCLEOTIDE SEQUENCE</scope>
    <source>
        <strain evidence="5">Ka4C1</strain>
    </source>
</reference>
<evidence type="ECO:0000313" key="7">
    <source>
        <dbReference type="Proteomes" id="UP000095284"/>
    </source>
</evidence>
<dbReference type="PANTHER" id="PTHR11461">
    <property type="entry name" value="SERINE PROTEASE INHIBITOR, SERPIN"/>
    <property type="match status" value="1"/>
</dbReference>
<dbReference type="Proteomes" id="UP000095284">
    <property type="component" value="Unplaced"/>
</dbReference>
<dbReference type="PANTHER" id="PTHR11461:SF211">
    <property type="entry name" value="GH10112P-RELATED"/>
    <property type="match status" value="1"/>
</dbReference>
<dbReference type="GO" id="GO:0004867">
    <property type="term" value="F:serine-type endopeptidase inhibitor activity"/>
    <property type="evidence" value="ECO:0007669"/>
    <property type="project" value="InterPro"/>
</dbReference>
<comment type="similarity">
    <text evidence="1 2">Belongs to the serpin family.</text>
</comment>
<keyword evidence="8" id="KW-1185">Reference proteome</keyword>
<dbReference type="Gene3D" id="2.30.39.10">
    <property type="entry name" value="Alpha-1-antitrypsin, domain 1"/>
    <property type="match status" value="1"/>
</dbReference>
<evidence type="ECO:0000313" key="9">
    <source>
        <dbReference type="WBParaSite" id="BXY_1754000.1"/>
    </source>
</evidence>
<dbReference type="InterPro" id="IPR023796">
    <property type="entry name" value="Serpin_dom"/>
</dbReference>
<accession>A0A1I7SWV8</accession>
<organism evidence="7 9">
    <name type="scientific">Bursaphelenchus xylophilus</name>
    <name type="common">Pinewood nematode worm</name>
    <name type="synonym">Aphelenchoides xylophilus</name>
    <dbReference type="NCBI Taxonomy" id="6326"/>
    <lineage>
        <taxon>Eukaryota</taxon>
        <taxon>Metazoa</taxon>
        <taxon>Ecdysozoa</taxon>
        <taxon>Nematoda</taxon>
        <taxon>Chromadorea</taxon>
        <taxon>Rhabditida</taxon>
        <taxon>Tylenchina</taxon>
        <taxon>Tylenchomorpha</taxon>
        <taxon>Aphelenchoidea</taxon>
        <taxon>Aphelenchoididae</taxon>
        <taxon>Bursaphelenchus</taxon>
    </lineage>
</organism>
<dbReference type="AlphaFoldDB" id="A0A1I7SWV8"/>
<reference evidence="9" key="1">
    <citation type="submission" date="2016-11" db="UniProtKB">
        <authorList>
            <consortium name="WormBaseParasite"/>
        </authorList>
    </citation>
    <scope>IDENTIFICATION</scope>
</reference>
<dbReference type="InterPro" id="IPR042185">
    <property type="entry name" value="Serpin_sf_2"/>
</dbReference>
<dbReference type="eggNOG" id="KOG2392">
    <property type="taxonomic scope" value="Eukaryota"/>
</dbReference>
<dbReference type="Gene3D" id="3.30.497.10">
    <property type="entry name" value="Antithrombin, subunit I, domain 2"/>
    <property type="match status" value="1"/>
</dbReference>
<evidence type="ECO:0000313" key="6">
    <source>
        <dbReference type="EMBL" id="CAG9099988.1"/>
    </source>
</evidence>
<feature type="chain" id="PRO_5035360282" evidence="3">
    <location>
        <begin position="21"/>
        <end position="373"/>
    </location>
</feature>
<dbReference type="WBParaSite" id="BXY_1754000.1">
    <property type="protein sequence ID" value="BXY_1754000.1"/>
    <property type="gene ID" value="BXY_1754000"/>
</dbReference>
<dbReference type="SMART" id="SM00093">
    <property type="entry name" value="SERPIN"/>
    <property type="match status" value="1"/>
</dbReference>
<evidence type="ECO:0000256" key="2">
    <source>
        <dbReference type="RuleBase" id="RU000411"/>
    </source>
</evidence>